<comment type="caution">
    <text evidence="3">The sequence shown here is derived from an EMBL/GenBank/DDBJ whole genome shotgun (WGS) entry which is preliminary data.</text>
</comment>
<keyword evidence="1" id="KW-0067">ATP-binding</keyword>
<keyword evidence="1" id="KW-0378">Hydrolase</keyword>
<dbReference type="PANTHER" id="PTHR10492">
    <property type="match status" value="1"/>
</dbReference>
<comment type="cofactor">
    <cofactor evidence="1">
        <name>Mg(2+)</name>
        <dbReference type="ChEBI" id="CHEBI:18420"/>
    </cofactor>
</comment>
<dbReference type="EC" id="5.6.2.3" evidence="1"/>
<dbReference type="PANTHER" id="PTHR10492:SF57">
    <property type="entry name" value="ATP-DEPENDENT DNA HELICASE"/>
    <property type="match status" value="1"/>
</dbReference>
<dbReference type="GO" id="GO:0006310">
    <property type="term" value="P:DNA recombination"/>
    <property type="evidence" value="ECO:0007669"/>
    <property type="project" value="UniProtKB-KW"/>
</dbReference>
<keyword evidence="1" id="KW-0233">DNA recombination</keyword>
<comment type="similarity">
    <text evidence="1">Belongs to the helicase family.</text>
</comment>
<dbReference type="Proteomes" id="UP000887159">
    <property type="component" value="Unassembled WGS sequence"/>
</dbReference>
<dbReference type="Pfam" id="PF05970">
    <property type="entry name" value="PIF1"/>
    <property type="match status" value="1"/>
</dbReference>
<evidence type="ECO:0000259" key="2">
    <source>
        <dbReference type="Pfam" id="PF05970"/>
    </source>
</evidence>
<dbReference type="InterPro" id="IPR027417">
    <property type="entry name" value="P-loop_NTPase"/>
</dbReference>
<dbReference type="GO" id="GO:0005524">
    <property type="term" value="F:ATP binding"/>
    <property type="evidence" value="ECO:0007669"/>
    <property type="project" value="UniProtKB-KW"/>
</dbReference>
<keyword evidence="1" id="KW-0234">DNA repair</keyword>
<feature type="domain" description="DNA helicase Pif1-like DEAD-box helicase" evidence="2">
    <location>
        <begin position="209"/>
        <end position="307"/>
    </location>
</feature>
<accession>A0A8X6RMG7</accession>
<reference evidence="3" key="1">
    <citation type="submission" date="2020-08" db="EMBL/GenBank/DDBJ databases">
        <title>Multicomponent nature underlies the extraordinary mechanical properties of spider dragline silk.</title>
        <authorList>
            <person name="Kono N."/>
            <person name="Nakamura H."/>
            <person name="Mori M."/>
            <person name="Yoshida Y."/>
            <person name="Ohtoshi R."/>
            <person name="Malay A.D."/>
            <person name="Moran D.A.P."/>
            <person name="Tomita M."/>
            <person name="Numata K."/>
            <person name="Arakawa K."/>
        </authorList>
    </citation>
    <scope>NUCLEOTIDE SEQUENCE</scope>
</reference>
<proteinExistence type="inferred from homology"/>
<name>A0A8X6RMG7_TRICX</name>
<keyword evidence="1" id="KW-0547">Nucleotide-binding</keyword>
<dbReference type="GO" id="GO:0000723">
    <property type="term" value="P:telomere maintenance"/>
    <property type="evidence" value="ECO:0007669"/>
    <property type="project" value="InterPro"/>
</dbReference>
<dbReference type="GO" id="GO:0043139">
    <property type="term" value="F:5'-3' DNA helicase activity"/>
    <property type="evidence" value="ECO:0007669"/>
    <property type="project" value="UniProtKB-EC"/>
</dbReference>
<dbReference type="GO" id="GO:0006281">
    <property type="term" value="P:DNA repair"/>
    <property type="evidence" value="ECO:0007669"/>
    <property type="project" value="UniProtKB-KW"/>
</dbReference>
<protein>
    <recommendedName>
        <fullName evidence="1">ATP-dependent DNA helicase</fullName>
        <ecNumber evidence="1">5.6.2.3</ecNumber>
    </recommendedName>
</protein>
<dbReference type="EMBL" id="BMAU01021185">
    <property type="protein sequence ID" value="GFX95214.1"/>
    <property type="molecule type" value="Genomic_DNA"/>
</dbReference>
<evidence type="ECO:0000313" key="4">
    <source>
        <dbReference type="Proteomes" id="UP000887159"/>
    </source>
</evidence>
<dbReference type="Gene3D" id="3.40.50.300">
    <property type="entry name" value="P-loop containing nucleotide triphosphate hydrolases"/>
    <property type="match status" value="1"/>
</dbReference>
<comment type="catalytic activity">
    <reaction evidence="1">
        <text>ATP + H2O = ADP + phosphate + H(+)</text>
        <dbReference type="Rhea" id="RHEA:13065"/>
        <dbReference type="ChEBI" id="CHEBI:15377"/>
        <dbReference type="ChEBI" id="CHEBI:15378"/>
        <dbReference type="ChEBI" id="CHEBI:30616"/>
        <dbReference type="ChEBI" id="CHEBI:43474"/>
        <dbReference type="ChEBI" id="CHEBI:456216"/>
        <dbReference type="EC" id="5.6.2.3"/>
    </reaction>
</comment>
<keyword evidence="4" id="KW-1185">Reference proteome</keyword>
<evidence type="ECO:0000256" key="1">
    <source>
        <dbReference type="RuleBase" id="RU363044"/>
    </source>
</evidence>
<dbReference type="SUPFAM" id="SSF52540">
    <property type="entry name" value="P-loop containing nucleoside triphosphate hydrolases"/>
    <property type="match status" value="1"/>
</dbReference>
<dbReference type="AlphaFoldDB" id="A0A8X6RMG7"/>
<evidence type="ECO:0000313" key="3">
    <source>
        <dbReference type="EMBL" id="GFX95214.1"/>
    </source>
</evidence>
<sequence length="309" mass="34911">MKCLMYSIERQKRDLSHVHLLLWLMEKLRHNQIDEIISAEIPNAEADRKLYDNVTKSMIHSPCGALNPSSPCTKEGKCTQTYPRGLLKETKTNDKSYPLYRRRASEDGGHTLTQKTRGRIQENKYKVVLPEDILRRFERMDRVNNDLCLNEALRHIEEKIIRISGKKLSDFGMPIPQRRGELSTDLIKELSYNTALLDTQVSGTEPRLLPEQKDIYNKILQRVELGEGSLFFLYAPGSTGKTFLLNLLLAKICNGRNVTLAVASSGIAATLLSGGRTAHSVFKFPLNLASEETPTCKISKNSPRGTLLQ</sequence>
<gene>
    <name evidence="3" type="primary">EVAR_476_1</name>
    <name evidence="3" type="ORF">TNCV_848051</name>
</gene>
<organism evidence="3 4">
    <name type="scientific">Trichonephila clavipes</name>
    <name type="common">Golden silk orbweaver</name>
    <name type="synonym">Nephila clavipes</name>
    <dbReference type="NCBI Taxonomy" id="2585209"/>
    <lineage>
        <taxon>Eukaryota</taxon>
        <taxon>Metazoa</taxon>
        <taxon>Ecdysozoa</taxon>
        <taxon>Arthropoda</taxon>
        <taxon>Chelicerata</taxon>
        <taxon>Arachnida</taxon>
        <taxon>Araneae</taxon>
        <taxon>Araneomorphae</taxon>
        <taxon>Entelegynae</taxon>
        <taxon>Araneoidea</taxon>
        <taxon>Nephilidae</taxon>
        <taxon>Trichonephila</taxon>
    </lineage>
</organism>
<keyword evidence="1" id="KW-0227">DNA damage</keyword>
<keyword evidence="1 3" id="KW-0347">Helicase</keyword>
<dbReference type="GO" id="GO:0016787">
    <property type="term" value="F:hydrolase activity"/>
    <property type="evidence" value="ECO:0007669"/>
    <property type="project" value="UniProtKB-KW"/>
</dbReference>
<dbReference type="InterPro" id="IPR010285">
    <property type="entry name" value="DNA_helicase_pif1-like_DEAD"/>
</dbReference>